<reference evidence="2" key="1">
    <citation type="journal article" date="2021" name="Microb. Physiol.">
        <title>Proteogenomic Insights into the Physiology of Marine, Sulfate-Reducing, Filamentous Desulfonema limicola and Desulfonema magnum.</title>
        <authorList>
            <person name="Schnaars V."/>
            <person name="Wohlbrand L."/>
            <person name="Scheve S."/>
            <person name="Hinrichs C."/>
            <person name="Reinhardt R."/>
            <person name="Rabus R."/>
        </authorList>
    </citation>
    <scope>NUCLEOTIDE SEQUENCE</scope>
    <source>
        <strain evidence="2">5ac10</strain>
    </source>
</reference>
<evidence type="ECO:0000313" key="2">
    <source>
        <dbReference type="EMBL" id="QTA79166.1"/>
    </source>
</evidence>
<keyword evidence="3" id="KW-1185">Reference proteome</keyword>
<feature type="transmembrane region" description="Helical" evidence="1">
    <location>
        <begin position="169"/>
        <end position="192"/>
    </location>
</feature>
<feature type="transmembrane region" description="Helical" evidence="1">
    <location>
        <begin position="6"/>
        <end position="28"/>
    </location>
</feature>
<dbReference type="Proteomes" id="UP000663720">
    <property type="component" value="Chromosome"/>
</dbReference>
<keyword evidence="1" id="KW-0812">Transmembrane</keyword>
<feature type="transmembrane region" description="Helical" evidence="1">
    <location>
        <begin position="213"/>
        <end position="231"/>
    </location>
</feature>
<dbReference type="KEGG" id="dli:dnl_14200"/>
<feature type="transmembrane region" description="Helical" evidence="1">
    <location>
        <begin position="237"/>
        <end position="252"/>
    </location>
</feature>
<feature type="transmembrane region" description="Helical" evidence="1">
    <location>
        <begin position="37"/>
        <end position="59"/>
    </location>
</feature>
<evidence type="ECO:0000256" key="1">
    <source>
        <dbReference type="SAM" id="Phobius"/>
    </source>
</evidence>
<feature type="transmembrane region" description="Helical" evidence="1">
    <location>
        <begin position="259"/>
        <end position="275"/>
    </location>
</feature>
<organism evidence="2 3">
    <name type="scientific">Desulfonema limicola</name>
    <dbReference type="NCBI Taxonomy" id="45656"/>
    <lineage>
        <taxon>Bacteria</taxon>
        <taxon>Pseudomonadati</taxon>
        <taxon>Thermodesulfobacteriota</taxon>
        <taxon>Desulfobacteria</taxon>
        <taxon>Desulfobacterales</taxon>
        <taxon>Desulfococcaceae</taxon>
        <taxon>Desulfonema</taxon>
    </lineage>
</organism>
<dbReference type="EMBL" id="CP061799">
    <property type="protein sequence ID" value="QTA79166.1"/>
    <property type="molecule type" value="Genomic_DNA"/>
</dbReference>
<proteinExistence type="predicted"/>
<gene>
    <name evidence="2" type="ORF">dnl_14200</name>
</gene>
<keyword evidence="1" id="KW-0472">Membrane</keyword>
<accession>A0A975GFD0</accession>
<sequence length="276" mass="32207">MFIHNKIPLSFNFCFCCVNQYTVFLLIFNSGKIMNKILSHCIILLHCIVIFSVIIIVALTSCVPGYKNLLVSCTQENGIFEIGSFFLLLSISLYCFYTLYMIRKKKAYKNSPAMLKYVIFIIFIWILSFIAAFEEISWGQHFLEFQSGDFFTHHNHQKETNLHNLISPVLFGFIINASVYCIFIFIPIFIKFNKFDKVFKNYLNTIKIFTPSISNILIFCFAFSLQAYFIYETYSDTAALIIALILMVILIFKKKEYKNLINILHLLIIISAFIFL</sequence>
<evidence type="ECO:0000313" key="3">
    <source>
        <dbReference type="Proteomes" id="UP000663720"/>
    </source>
</evidence>
<dbReference type="AlphaFoldDB" id="A0A975GFD0"/>
<feature type="transmembrane region" description="Helical" evidence="1">
    <location>
        <begin position="79"/>
        <end position="102"/>
    </location>
</feature>
<name>A0A975GFD0_9BACT</name>
<keyword evidence="1" id="KW-1133">Transmembrane helix</keyword>
<protein>
    <submittedName>
        <fullName evidence="2">Uncharacterized protein</fullName>
    </submittedName>
</protein>
<feature type="transmembrane region" description="Helical" evidence="1">
    <location>
        <begin position="114"/>
        <end position="133"/>
    </location>
</feature>